<dbReference type="SUPFAM" id="SSF81383">
    <property type="entry name" value="F-box domain"/>
    <property type="match status" value="1"/>
</dbReference>
<dbReference type="PROSITE" id="PS50181">
    <property type="entry name" value="FBOX"/>
    <property type="match status" value="1"/>
</dbReference>
<evidence type="ECO:0000259" key="1">
    <source>
        <dbReference type="PROSITE" id="PS50181"/>
    </source>
</evidence>
<organism evidence="2 3">
    <name type="scientific">Coptis chinensis</name>
    <dbReference type="NCBI Taxonomy" id="261450"/>
    <lineage>
        <taxon>Eukaryota</taxon>
        <taxon>Viridiplantae</taxon>
        <taxon>Streptophyta</taxon>
        <taxon>Embryophyta</taxon>
        <taxon>Tracheophyta</taxon>
        <taxon>Spermatophyta</taxon>
        <taxon>Magnoliopsida</taxon>
        <taxon>Ranunculales</taxon>
        <taxon>Ranunculaceae</taxon>
        <taxon>Coptidoideae</taxon>
        <taxon>Coptis</taxon>
    </lineage>
</organism>
<dbReference type="Proteomes" id="UP000631114">
    <property type="component" value="Unassembled WGS sequence"/>
</dbReference>
<sequence>MVGFSCQSCVQFLWETVYQLFYPSSSTDRQLPNEIIVDIFSRLPAECIVRCAHACKPLRALARSPAFVDKHLIPTPVIALAPVMGNKGNLLQKMYLLLVLEKPVEVQYTELLQCHRSEGSCDFSNEIKQGRSAWGMVIVDRRPRAKSRRFKLWIANPTLKANGQRISSWQNGGFVHKVSDNCNICDFCLWLDVLANLRCGNGDTQGDRTGIV</sequence>
<feature type="domain" description="F-box" evidence="1">
    <location>
        <begin position="25"/>
        <end position="71"/>
    </location>
</feature>
<reference evidence="2 3" key="1">
    <citation type="submission" date="2020-10" db="EMBL/GenBank/DDBJ databases">
        <title>The Coptis chinensis genome and diversification of protoberbering-type alkaloids.</title>
        <authorList>
            <person name="Wang B."/>
            <person name="Shu S."/>
            <person name="Song C."/>
            <person name="Liu Y."/>
        </authorList>
    </citation>
    <scope>NUCLEOTIDE SEQUENCE [LARGE SCALE GENOMIC DNA]</scope>
    <source>
        <strain evidence="2">HL-2020</strain>
        <tissue evidence="2">Leaf</tissue>
    </source>
</reference>
<dbReference type="InterPro" id="IPR036047">
    <property type="entry name" value="F-box-like_dom_sf"/>
</dbReference>
<dbReference type="Gene3D" id="1.20.1280.50">
    <property type="match status" value="1"/>
</dbReference>
<keyword evidence="3" id="KW-1185">Reference proteome</keyword>
<proteinExistence type="predicted"/>
<comment type="caution">
    <text evidence="2">The sequence shown here is derived from an EMBL/GenBank/DDBJ whole genome shotgun (WGS) entry which is preliminary data.</text>
</comment>
<evidence type="ECO:0000313" key="3">
    <source>
        <dbReference type="Proteomes" id="UP000631114"/>
    </source>
</evidence>
<dbReference type="EMBL" id="JADFTS010000003">
    <property type="protein sequence ID" value="KAF9615532.1"/>
    <property type="molecule type" value="Genomic_DNA"/>
</dbReference>
<dbReference type="InterPro" id="IPR001810">
    <property type="entry name" value="F-box_dom"/>
</dbReference>
<dbReference type="AlphaFoldDB" id="A0A835M3Z2"/>
<accession>A0A835M3Z2</accession>
<evidence type="ECO:0000313" key="2">
    <source>
        <dbReference type="EMBL" id="KAF9615532.1"/>
    </source>
</evidence>
<dbReference type="Pfam" id="PF12937">
    <property type="entry name" value="F-box-like"/>
    <property type="match status" value="1"/>
</dbReference>
<dbReference type="OrthoDB" id="1924677at2759"/>
<gene>
    <name evidence="2" type="ORF">IFM89_024159</name>
</gene>
<dbReference type="SMART" id="SM00256">
    <property type="entry name" value="FBOX"/>
    <property type="match status" value="1"/>
</dbReference>
<protein>
    <recommendedName>
        <fullName evidence="1">F-box domain-containing protein</fullName>
    </recommendedName>
</protein>
<name>A0A835M3Z2_9MAGN</name>